<comment type="caution">
    <text evidence="12">The sequence shown here is derived from an EMBL/GenBank/DDBJ whole genome shotgun (WGS) entry which is preliminary data.</text>
</comment>
<keyword evidence="7 9" id="KW-0573">Peptidoglycan synthesis</keyword>
<gene>
    <name evidence="12" type="ORF">BG36_11750</name>
</gene>
<evidence type="ECO:0000256" key="6">
    <source>
        <dbReference type="ARBA" id="ARBA00022960"/>
    </source>
</evidence>
<evidence type="ECO:0000313" key="13">
    <source>
        <dbReference type="Proteomes" id="UP000019849"/>
    </source>
</evidence>
<keyword evidence="5" id="KW-0378">Hydrolase</keyword>
<dbReference type="FunFam" id="2.40.440.10:FF:000002">
    <property type="entry name" value="L,D-transpeptidase ErfK/SrfK"/>
    <property type="match status" value="1"/>
</dbReference>
<dbReference type="HOGENOM" id="CLU_042399_0_3_5"/>
<dbReference type="EMBL" id="JENY01000024">
    <property type="protein sequence ID" value="EXL03662.1"/>
    <property type="molecule type" value="Genomic_DNA"/>
</dbReference>
<feature type="active site" description="Nucleophile" evidence="9">
    <location>
        <position position="199"/>
    </location>
</feature>
<dbReference type="PROSITE" id="PS51318">
    <property type="entry name" value="TAT"/>
    <property type="match status" value="1"/>
</dbReference>
<keyword evidence="6 9" id="KW-0133">Cell shape</keyword>
<dbReference type="Gene3D" id="2.40.440.10">
    <property type="entry name" value="L,D-transpeptidase catalytic domain-like"/>
    <property type="match status" value="1"/>
</dbReference>
<name>A0A011TI47_9HYPH</name>
<dbReference type="PANTHER" id="PTHR30582">
    <property type="entry name" value="L,D-TRANSPEPTIDASE"/>
    <property type="match status" value="1"/>
</dbReference>
<dbReference type="PATRIC" id="fig|69279.3.peg.3442"/>
<evidence type="ECO:0000256" key="4">
    <source>
        <dbReference type="ARBA" id="ARBA00022679"/>
    </source>
</evidence>
<organism evidence="12 13">
    <name type="scientific">Aquamicrobium defluvii</name>
    <dbReference type="NCBI Taxonomy" id="69279"/>
    <lineage>
        <taxon>Bacteria</taxon>
        <taxon>Pseudomonadati</taxon>
        <taxon>Pseudomonadota</taxon>
        <taxon>Alphaproteobacteria</taxon>
        <taxon>Hyphomicrobiales</taxon>
        <taxon>Phyllobacteriaceae</taxon>
        <taxon>Aquamicrobium</taxon>
    </lineage>
</organism>
<evidence type="ECO:0000256" key="5">
    <source>
        <dbReference type="ARBA" id="ARBA00022801"/>
    </source>
</evidence>
<evidence type="ECO:0000256" key="10">
    <source>
        <dbReference type="SAM" id="SignalP"/>
    </source>
</evidence>
<feature type="chain" id="PRO_5001462800" description="L,D-TPase catalytic domain-containing protein" evidence="10">
    <location>
        <begin position="25"/>
        <end position="228"/>
    </location>
</feature>
<comment type="pathway">
    <text evidence="1 9">Cell wall biogenesis; peptidoglycan biosynthesis.</text>
</comment>
<dbReference type="UniPathway" id="UPA00219"/>
<reference evidence="12 13" key="1">
    <citation type="submission" date="2014-02" db="EMBL/GenBank/DDBJ databases">
        <title>Aquamicrobium defluvii Genome sequencing.</title>
        <authorList>
            <person name="Wang X."/>
        </authorList>
    </citation>
    <scope>NUCLEOTIDE SEQUENCE [LARGE SCALE GENOMIC DNA]</scope>
    <source>
        <strain evidence="12 13">W13Z1</strain>
    </source>
</reference>
<dbReference type="InterPro" id="IPR038063">
    <property type="entry name" value="Transpep_catalytic_dom"/>
</dbReference>
<evidence type="ECO:0000256" key="7">
    <source>
        <dbReference type="ARBA" id="ARBA00022984"/>
    </source>
</evidence>
<feature type="active site" description="Proton donor/acceptor" evidence="9">
    <location>
        <position position="183"/>
    </location>
</feature>
<dbReference type="Proteomes" id="UP000019849">
    <property type="component" value="Unassembled WGS sequence"/>
</dbReference>
<keyword evidence="8 9" id="KW-0961">Cell wall biogenesis/degradation</keyword>
<proteinExistence type="inferred from homology"/>
<accession>A0A011TI47</accession>
<comment type="similarity">
    <text evidence="2">Belongs to the YkuD family.</text>
</comment>
<dbReference type="GO" id="GO:0016757">
    <property type="term" value="F:glycosyltransferase activity"/>
    <property type="evidence" value="ECO:0007669"/>
    <property type="project" value="UniProtKB-KW"/>
</dbReference>
<keyword evidence="4" id="KW-0808">Transferase</keyword>
<evidence type="ECO:0000256" key="1">
    <source>
        <dbReference type="ARBA" id="ARBA00004752"/>
    </source>
</evidence>
<dbReference type="CDD" id="cd16913">
    <property type="entry name" value="YkuD_like"/>
    <property type="match status" value="1"/>
</dbReference>
<dbReference type="GO" id="GO:0071555">
    <property type="term" value="P:cell wall organization"/>
    <property type="evidence" value="ECO:0007669"/>
    <property type="project" value="UniProtKB-UniRule"/>
</dbReference>
<dbReference type="PROSITE" id="PS52029">
    <property type="entry name" value="LD_TPASE"/>
    <property type="match status" value="1"/>
</dbReference>
<dbReference type="PANTHER" id="PTHR30582:SF24">
    <property type="entry name" value="L,D-TRANSPEPTIDASE ERFK_SRFK-RELATED"/>
    <property type="match status" value="1"/>
</dbReference>
<dbReference type="STRING" id="69279.BG36_11750"/>
<evidence type="ECO:0000256" key="2">
    <source>
        <dbReference type="ARBA" id="ARBA00005992"/>
    </source>
</evidence>
<evidence type="ECO:0000256" key="8">
    <source>
        <dbReference type="ARBA" id="ARBA00023316"/>
    </source>
</evidence>
<dbReference type="eggNOG" id="COG1376">
    <property type="taxonomic scope" value="Bacteria"/>
</dbReference>
<dbReference type="InterPro" id="IPR006311">
    <property type="entry name" value="TAT_signal"/>
</dbReference>
<evidence type="ECO:0000256" key="3">
    <source>
        <dbReference type="ARBA" id="ARBA00022676"/>
    </source>
</evidence>
<dbReference type="AlphaFoldDB" id="A0A011TI47"/>
<keyword evidence="10" id="KW-0732">Signal</keyword>
<dbReference type="InterPro" id="IPR005490">
    <property type="entry name" value="LD_TPept_cat_dom"/>
</dbReference>
<sequence length="228" mass="24940">MLSRRKLLTVAAAATATVALPGCATIQVAPATPEPEKPAVDVGYARMYGAMPEEDYPIPAVDLSKVKRRYYRQLVNDPTGERPGTIVVDTSAFHLYLVLPDGKAMRYGVGLGRQGFTWSGSGVIQYKRRWPRWTPPEEMIARQPELEKYSAANGGMDPGLNNPLGARALYIFQDGVDTLYRIHGSPEYWTIGKAVSSGCVRLINQDIIDLYNRVSTPAPVIVRGGSTA</sequence>
<feature type="domain" description="L,D-TPase catalytic" evidence="11">
    <location>
        <begin position="84"/>
        <end position="223"/>
    </location>
</feature>
<dbReference type="GO" id="GO:0071972">
    <property type="term" value="F:peptidoglycan L,D-transpeptidase activity"/>
    <property type="evidence" value="ECO:0007669"/>
    <property type="project" value="TreeGrafter"/>
</dbReference>
<evidence type="ECO:0000313" key="12">
    <source>
        <dbReference type="EMBL" id="EXL03662.1"/>
    </source>
</evidence>
<dbReference type="GO" id="GO:0018104">
    <property type="term" value="P:peptidoglycan-protein cross-linking"/>
    <property type="evidence" value="ECO:0007669"/>
    <property type="project" value="TreeGrafter"/>
</dbReference>
<dbReference type="SUPFAM" id="SSF141523">
    <property type="entry name" value="L,D-transpeptidase catalytic domain-like"/>
    <property type="match status" value="1"/>
</dbReference>
<dbReference type="GO" id="GO:0005576">
    <property type="term" value="C:extracellular region"/>
    <property type="evidence" value="ECO:0007669"/>
    <property type="project" value="TreeGrafter"/>
</dbReference>
<keyword evidence="3" id="KW-0328">Glycosyltransferase</keyword>
<dbReference type="GO" id="GO:0008360">
    <property type="term" value="P:regulation of cell shape"/>
    <property type="evidence" value="ECO:0007669"/>
    <property type="project" value="UniProtKB-UniRule"/>
</dbReference>
<evidence type="ECO:0000256" key="9">
    <source>
        <dbReference type="PROSITE-ProRule" id="PRU01373"/>
    </source>
</evidence>
<evidence type="ECO:0000259" key="11">
    <source>
        <dbReference type="PROSITE" id="PS52029"/>
    </source>
</evidence>
<dbReference type="Pfam" id="PF03734">
    <property type="entry name" value="YkuD"/>
    <property type="match status" value="1"/>
</dbReference>
<dbReference type="InterPro" id="IPR050979">
    <property type="entry name" value="LD-transpeptidase"/>
</dbReference>
<protein>
    <recommendedName>
        <fullName evidence="11">L,D-TPase catalytic domain-containing protein</fullName>
    </recommendedName>
</protein>
<feature type="signal peptide" evidence="10">
    <location>
        <begin position="1"/>
        <end position="24"/>
    </location>
</feature>
<dbReference type="RefSeq" id="WP_035029365.1">
    <property type="nucleotide sequence ID" value="NZ_KK073896.1"/>
</dbReference>